<dbReference type="EMBL" id="BONZ01000039">
    <property type="protein sequence ID" value="GIH16117.1"/>
    <property type="molecule type" value="Genomic_DNA"/>
</dbReference>
<dbReference type="AlphaFoldDB" id="A0A8J3QU96"/>
<evidence type="ECO:0000313" key="2">
    <source>
        <dbReference type="EMBL" id="GIH16117.1"/>
    </source>
</evidence>
<dbReference type="Gene3D" id="3.90.1720.10">
    <property type="entry name" value="endopeptidase domain like (from Nostoc punctiforme)"/>
    <property type="match status" value="1"/>
</dbReference>
<organism evidence="2 3">
    <name type="scientific">Rugosimonospora africana</name>
    <dbReference type="NCBI Taxonomy" id="556532"/>
    <lineage>
        <taxon>Bacteria</taxon>
        <taxon>Bacillati</taxon>
        <taxon>Actinomycetota</taxon>
        <taxon>Actinomycetes</taxon>
        <taxon>Micromonosporales</taxon>
        <taxon>Micromonosporaceae</taxon>
        <taxon>Rugosimonospora</taxon>
    </lineage>
</organism>
<dbReference type="RefSeq" id="WP_203919705.1">
    <property type="nucleotide sequence ID" value="NZ_BONZ01000039.1"/>
</dbReference>
<evidence type="ECO:0000313" key="3">
    <source>
        <dbReference type="Proteomes" id="UP000642748"/>
    </source>
</evidence>
<keyword evidence="3" id="KW-1185">Reference proteome</keyword>
<dbReference type="Proteomes" id="UP000642748">
    <property type="component" value="Unassembled WGS sequence"/>
</dbReference>
<accession>A0A8J3QU96</accession>
<sequence length="379" mass="39082">MTTKFIARIIAAVVGVVGLGAFGSVLLFAGGANSPCIAVPTSPAPSASGGATPALTTGGPTTVRGYDSEQVTNATTIITVGQRFGVPPRGWVIAIATALQESALRAGTTGNQDSIGLFQQRPSQGWGTPDQLRDPTYAATKFYQKLLAIPNWESMPLTDVAQAVQRSAFPSAYAKWEPDATLLVDTLAGGAMELGDQCGTPCAATASSAKTPLGSMVTSGTAPLIAVRLAAAPAGPAPSPSGGCLAAQAILARAQTWLTGWDGGPVPYLSSNIQGDLFQGYRRDCSGYASMALGLPGPGLDTADLANKYPAITKEQIQPGDLLINPAPGGAGHVVIFDHWTDASMTSYVGYEQSGDGGTHHRTIPYPYFGSYWMQPHSP</sequence>
<gene>
    <name evidence="2" type="ORF">Raf01_42890</name>
</gene>
<dbReference type="SUPFAM" id="SSF54001">
    <property type="entry name" value="Cysteine proteinases"/>
    <property type="match status" value="1"/>
</dbReference>
<name>A0A8J3QU96_9ACTN</name>
<dbReference type="InterPro" id="IPR038765">
    <property type="entry name" value="Papain-like_cys_pep_sf"/>
</dbReference>
<evidence type="ECO:0000256" key="1">
    <source>
        <dbReference type="SAM" id="MobiDB-lite"/>
    </source>
</evidence>
<proteinExistence type="predicted"/>
<feature type="compositionally biased region" description="Low complexity" evidence="1">
    <location>
        <begin position="42"/>
        <end position="62"/>
    </location>
</feature>
<feature type="region of interest" description="Disordered" evidence="1">
    <location>
        <begin position="42"/>
        <end position="63"/>
    </location>
</feature>
<comment type="caution">
    <text evidence="2">The sequence shown here is derived from an EMBL/GenBank/DDBJ whole genome shotgun (WGS) entry which is preliminary data.</text>
</comment>
<evidence type="ECO:0008006" key="4">
    <source>
        <dbReference type="Google" id="ProtNLM"/>
    </source>
</evidence>
<protein>
    <recommendedName>
        <fullName evidence="4">NlpC/P60 domain-containing protein</fullName>
    </recommendedName>
</protein>
<reference evidence="2" key="1">
    <citation type="submission" date="2021-01" db="EMBL/GenBank/DDBJ databases">
        <title>Whole genome shotgun sequence of Rugosimonospora africana NBRC 104875.</title>
        <authorList>
            <person name="Komaki H."/>
            <person name="Tamura T."/>
        </authorList>
    </citation>
    <scope>NUCLEOTIDE SEQUENCE</scope>
    <source>
        <strain evidence="2">NBRC 104875</strain>
    </source>
</reference>